<dbReference type="EMBL" id="CAMXCT030000253">
    <property type="protein sequence ID" value="CAL4763530.1"/>
    <property type="molecule type" value="Genomic_DNA"/>
</dbReference>
<name>A0A9P1FHC6_9DINO</name>
<protein>
    <submittedName>
        <fullName evidence="1">Uncharacterized protein</fullName>
    </submittedName>
</protein>
<reference evidence="2 3" key="2">
    <citation type="submission" date="2024-05" db="EMBL/GenBank/DDBJ databases">
        <authorList>
            <person name="Chen Y."/>
            <person name="Shah S."/>
            <person name="Dougan E. K."/>
            <person name="Thang M."/>
            <person name="Chan C."/>
        </authorList>
    </citation>
    <scope>NUCLEOTIDE SEQUENCE [LARGE SCALE GENOMIC DNA]</scope>
</reference>
<sequence>MTSAKQYIFISRVLFIYEVAKRKAGKAQILRISPSDWDVEADICCFAADVMESMRVARDENNMQIFATDLLTTLLNNFLEGDYHEEFKPIVECRDPMYKPHHTTLWTENVTKNGNTPGNQLIQADQKIETIQVTQNKLQFDADALTLARDASLLANLYKQQMKSERAQRLAKVMHIKQQNQIGSGIVVQYMEKNSKHVSGPMLDLALALDKAIDCAVRDDSAMVVWVDYMKYGVLSKDELNNTVSLVHKALSRLPDAAVGFVIGPNCSSDRRGGMREELRDGNVWWQSQLQQDKALSVPQEQAQLLCGKDLPERLLAALLTGTKVGKSVMVVNLSPYDAWLERACMEWSIGNPDREIKSLSLGFSLATVSYSEKLCAMHLLEVRALHLSDPLNAPAWKDLITDFDKKFCGNMVTQSTALVASEEDGDEVSKEPEPWVSEPKLLSALMDEYIIENKFPGRAPGTSLYVVQARKRNGETTECLEGQHLKLFLVAHQDVDVDDNQFQICHGKSTFLKPEKVAKMQREHTGSG</sequence>
<dbReference type="OrthoDB" id="418347at2759"/>
<evidence type="ECO:0000313" key="3">
    <source>
        <dbReference type="Proteomes" id="UP001152797"/>
    </source>
</evidence>
<evidence type="ECO:0000313" key="1">
    <source>
        <dbReference type="EMBL" id="CAI3976218.1"/>
    </source>
</evidence>
<dbReference type="EMBL" id="CAMXCT010000253">
    <property type="protein sequence ID" value="CAI3976218.1"/>
    <property type="molecule type" value="Genomic_DNA"/>
</dbReference>
<dbReference type="AlphaFoldDB" id="A0A9P1FHC6"/>
<dbReference type="EMBL" id="CAMXCT020000253">
    <property type="protein sequence ID" value="CAL1129593.1"/>
    <property type="molecule type" value="Genomic_DNA"/>
</dbReference>
<comment type="caution">
    <text evidence="1">The sequence shown here is derived from an EMBL/GenBank/DDBJ whole genome shotgun (WGS) entry which is preliminary data.</text>
</comment>
<reference evidence="1" key="1">
    <citation type="submission" date="2022-10" db="EMBL/GenBank/DDBJ databases">
        <authorList>
            <person name="Chen Y."/>
            <person name="Dougan E. K."/>
            <person name="Chan C."/>
            <person name="Rhodes N."/>
            <person name="Thang M."/>
        </authorList>
    </citation>
    <scope>NUCLEOTIDE SEQUENCE</scope>
</reference>
<dbReference type="Proteomes" id="UP001152797">
    <property type="component" value="Unassembled WGS sequence"/>
</dbReference>
<accession>A0A9P1FHC6</accession>
<keyword evidence="3" id="KW-1185">Reference proteome</keyword>
<evidence type="ECO:0000313" key="2">
    <source>
        <dbReference type="EMBL" id="CAL4763530.1"/>
    </source>
</evidence>
<gene>
    <name evidence="1" type="ORF">C1SCF055_LOCUS4455</name>
</gene>
<proteinExistence type="predicted"/>
<organism evidence="1">
    <name type="scientific">Cladocopium goreaui</name>
    <dbReference type="NCBI Taxonomy" id="2562237"/>
    <lineage>
        <taxon>Eukaryota</taxon>
        <taxon>Sar</taxon>
        <taxon>Alveolata</taxon>
        <taxon>Dinophyceae</taxon>
        <taxon>Suessiales</taxon>
        <taxon>Symbiodiniaceae</taxon>
        <taxon>Cladocopium</taxon>
    </lineage>
</organism>